<accession>B0SPY8</accession>
<evidence type="ECO:0000256" key="3">
    <source>
        <dbReference type="ARBA" id="ARBA00022801"/>
    </source>
</evidence>
<dbReference type="SMART" id="SM00191">
    <property type="entry name" value="Int_alpha"/>
    <property type="match status" value="6"/>
</dbReference>
<evidence type="ECO:0000313" key="6">
    <source>
        <dbReference type="Proteomes" id="UP000001847"/>
    </source>
</evidence>
<protein>
    <recommendedName>
        <fullName evidence="7">FG-GAP repeat protein</fullName>
    </recommendedName>
</protein>
<keyword evidence="4" id="KW-0325">Glycoprotein</keyword>
<dbReference type="PANTHER" id="PTHR23221">
    <property type="entry name" value="GLYCOSYLPHOSPHATIDYLINOSITOL PHOSPHOLIPASE D"/>
    <property type="match status" value="1"/>
</dbReference>
<keyword evidence="3" id="KW-0378">Hydrolase</keyword>
<dbReference type="STRING" id="456481.LEPBI_I1446"/>
<evidence type="ECO:0000256" key="4">
    <source>
        <dbReference type="ARBA" id="ARBA00023180"/>
    </source>
</evidence>
<dbReference type="GO" id="GO:0008305">
    <property type="term" value="C:integrin complex"/>
    <property type="evidence" value="ECO:0007669"/>
    <property type="project" value="InterPro"/>
</dbReference>
<sequence>MYKSMAKHPFPLQKKIYLFAIGITLFLSNCWTNPLTPPPLECLMKLNNFLCPDNDFLKKYSPGIYLLFLPDSRATIANLTNHSIVETGFVVGTAPTDVSFVNVGFDDAQPSRIPVINGSWRAPLPAKAVTNTFWTYGSLHTIYVHIPFEKSYTILVRKGNNKDTDGDGYPDLIVSANSSAGNTGYGYVYTTNPSTKLLNSTPNTNLTDGITQTYFGSRIASGDFNGDGYADVMVGAQAYTTGTNYLGKSYLFLSRGQAGIASQNLNTGGVADAILDGLSITGRFGSNIIGADINGDGYDDGIFSSPWNDEVFIFYSQGSASIQSQTTNTANVTYKPGVNDNFGSYAQAGDTNGDGYLDLLVSAATYSSSLGRIYIYVSNQGSLPATPNQMLVAPLEPSPGCAAGVGCQFGANFVLDYFNSDRCIDLAVGGPTFNTYQGIVFVYHSTCDTTNPYPNPPVATLIGPITSSCNGMNCFFGGTLASGDANGDGIPDLLIGATGASSGIGDTYLVLNDPITGFPNMDLSASGSPNSLFAGLNSGGNFSQGLRFQDTNADGLQDIVISEPTTTNQVYTFHSIRGSVPTSQNLNNAGVASQTILPPAGTSIGNTIALWKQTVENYFTLVLNRTKKILRFG</sequence>
<dbReference type="PROSITE" id="PS51470">
    <property type="entry name" value="FG_GAP"/>
    <property type="match status" value="2"/>
</dbReference>
<dbReference type="InterPro" id="IPR000413">
    <property type="entry name" value="Integrin_alpha"/>
</dbReference>
<dbReference type="EMBL" id="CP000786">
    <property type="protein sequence ID" value="ABZ97554.1"/>
    <property type="molecule type" value="Genomic_DNA"/>
</dbReference>
<evidence type="ECO:0008006" key="7">
    <source>
        <dbReference type="Google" id="ProtNLM"/>
    </source>
</evidence>
<dbReference type="GO" id="GO:0007155">
    <property type="term" value="P:cell adhesion"/>
    <property type="evidence" value="ECO:0007669"/>
    <property type="project" value="InterPro"/>
</dbReference>
<evidence type="ECO:0000313" key="5">
    <source>
        <dbReference type="EMBL" id="ABZ97554.1"/>
    </source>
</evidence>
<keyword evidence="2" id="KW-0677">Repeat</keyword>
<dbReference type="Pfam" id="PF01839">
    <property type="entry name" value="FG-GAP"/>
    <property type="match status" value="3"/>
</dbReference>
<dbReference type="InterPro" id="IPR013517">
    <property type="entry name" value="FG-GAP"/>
</dbReference>
<name>B0SPY8_LEPBP</name>
<gene>
    <name evidence="5" type="ordered locus">LEPBI_I1446</name>
</gene>
<dbReference type="PANTHER" id="PTHR23221:SF7">
    <property type="entry name" value="PHOSPHATIDYLINOSITOL-GLYCAN-SPECIFIC PHOSPHOLIPASE D"/>
    <property type="match status" value="1"/>
</dbReference>
<evidence type="ECO:0000256" key="1">
    <source>
        <dbReference type="ARBA" id="ARBA00022729"/>
    </source>
</evidence>
<proteinExistence type="predicted"/>
<dbReference type="InterPro" id="IPR028994">
    <property type="entry name" value="Integrin_alpha_N"/>
</dbReference>
<keyword evidence="1" id="KW-0732">Signal</keyword>
<dbReference type="GO" id="GO:0016787">
    <property type="term" value="F:hydrolase activity"/>
    <property type="evidence" value="ECO:0007669"/>
    <property type="project" value="UniProtKB-KW"/>
</dbReference>
<keyword evidence="6" id="KW-1185">Reference proteome</keyword>
<dbReference type="KEGG" id="lbi:LEPBI_I1446"/>
<dbReference type="Proteomes" id="UP000001847">
    <property type="component" value="Chromosome I"/>
</dbReference>
<dbReference type="PRINTS" id="PR01185">
    <property type="entry name" value="INTEGRINA"/>
</dbReference>
<dbReference type="HOGENOM" id="CLU_434639_0_0_12"/>
<dbReference type="AlphaFoldDB" id="B0SPY8"/>
<evidence type="ECO:0000256" key="2">
    <source>
        <dbReference type="ARBA" id="ARBA00022737"/>
    </source>
</evidence>
<organism evidence="5 6">
    <name type="scientific">Leptospira biflexa serovar Patoc (strain Patoc 1 / ATCC 23582 / Paris)</name>
    <dbReference type="NCBI Taxonomy" id="456481"/>
    <lineage>
        <taxon>Bacteria</taxon>
        <taxon>Pseudomonadati</taxon>
        <taxon>Spirochaetota</taxon>
        <taxon>Spirochaetia</taxon>
        <taxon>Leptospirales</taxon>
        <taxon>Leptospiraceae</taxon>
        <taxon>Leptospira</taxon>
    </lineage>
</organism>
<dbReference type="SUPFAM" id="SSF69318">
    <property type="entry name" value="Integrin alpha N-terminal domain"/>
    <property type="match status" value="1"/>
</dbReference>
<reference evidence="5 6" key="1">
    <citation type="journal article" date="2008" name="PLoS ONE">
        <title>Genome sequence of the saprophyte Leptospira biflexa provides insights into the evolution of Leptospira and the pathogenesis of leptospirosis.</title>
        <authorList>
            <person name="Picardeau M."/>
            <person name="Bulach D.M."/>
            <person name="Bouchier C."/>
            <person name="Zuerner R.L."/>
            <person name="Zidane N."/>
            <person name="Wilson P.J."/>
            <person name="Creno S."/>
            <person name="Kuczek E.S."/>
            <person name="Bommezzadri S."/>
            <person name="Davis J.C."/>
            <person name="McGrath A."/>
            <person name="Johnson M.J."/>
            <person name="Boursaux-Eude C."/>
            <person name="Seemann T."/>
            <person name="Rouy Z."/>
            <person name="Coppel R.L."/>
            <person name="Rood J.I."/>
            <person name="Lajus A."/>
            <person name="Davies J.K."/>
            <person name="Medigue C."/>
            <person name="Adler B."/>
        </authorList>
    </citation>
    <scope>NUCLEOTIDE SEQUENCE [LARGE SCALE GENOMIC DNA]</scope>
    <source>
        <strain evidence="6">Patoc 1 / ATCC 23582 / Paris</strain>
    </source>
</reference>
<dbReference type="Gene3D" id="2.130.10.130">
    <property type="entry name" value="Integrin alpha, N-terminal"/>
    <property type="match status" value="3"/>
</dbReference>
<dbReference type="InterPro" id="IPR013519">
    <property type="entry name" value="Int_alpha_beta-p"/>
</dbReference>